<comment type="caution">
    <text evidence="7">The sequence shown here is derived from an EMBL/GenBank/DDBJ whole genome shotgun (WGS) entry which is preliminary data.</text>
</comment>
<proteinExistence type="inferred from homology"/>
<comment type="similarity">
    <text evidence="5">Belongs to the YqgF HJR family.</text>
</comment>
<dbReference type="Pfam" id="PF03652">
    <property type="entry name" value="RuvX"/>
    <property type="match status" value="1"/>
</dbReference>
<evidence type="ECO:0000256" key="3">
    <source>
        <dbReference type="ARBA" id="ARBA00022722"/>
    </source>
</evidence>
<keyword evidence="4 5" id="KW-0378">Hydrolase</keyword>
<sequence length="126" mass="13926">MKLLGIDYGTKRIGFAMGDTDQKIAFPRDVVEGHVKALDYVDRMIDYEGAQKVVMGIPVRHSGEEGRLTPDIRAFAKEVTEKFGVEVLFQNEIFSTKAIQQGTVSKDKTDAASAALILQSYLDSVK</sequence>
<dbReference type="InterPro" id="IPR037027">
    <property type="entry name" value="YqgF/RNaseH-like_dom_sf"/>
</dbReference>
<dbReference type="InterPro" id="IPR012337">
    <property type="entry name" value="RNaseH-like_sf"/>
</dbReference>
<dbReference type="CDD" id="cd16964">
    <property type="entry name" value="YqgF"/>
    <property type="match status" value="1"/>
</dbReference>
<keyword evidence="3 5" id="KW-0540">Nuclease</keyword>
<evidence type="ECO:0000313" key="8">
    <source>
        <dbReference type="Proteomes" id="UP000177480"/>
    </source>
</evidence>
<keyword evidence="2 5" id="KW-0690">Ribosome biogenesis</keyword>
<dbReference type="PANTHER" id="PTHR33317:SF4">
    <property type="entry name" value="POLYNUCLEOTIDYL TRANSFERASE, RIBONUCLEASE H-LIKE SUPERFAMILY PROTEIN"/>
    <property type="match status" value="1"/>
</dbReference>
<dbReference type="InterPro" id="IPR006641">
    <property type="entry name" value="YqgF/RNaseH-like_dom"/>
</dbReference>
<evidence type="ECO:0000259" key="6">
    <source>
        <dbReference type="SMART" id="SM00732"/>
    </source>
</evidence>
<reference evidence="7 8" key="1">
    <citation type="journal article" date="2016" name="Nat. Commun.">
        <title>Thousands of microbial genomes shed light on interconnected biogeochemical processes in an aquifer system.</title>
        <authorList>
            <person name="Anantharaman K."/>
            <person name="Brown C.T."/>
            <person name="Hug L.A."/>
            <person name="Sharon I."/>
            <person name="Castelle C.J."/>
            <person name="Probst A.J."/>
            <person name="Thomas B.C."/>
            <person name="Singh A."/>
            <person name="Wilkins M.J."/>
            <person name="Karaoz U."/>
            <person name="Brodie E.L."/>
            <person name="Williams K.H."/>
            <person name="Hubbard S.S."/>
            <person name="Banfield J.F."/>
        </authorList>
    </citation>
    <scope>NUCLEOTIDE SEQUENCE [LARGE SCALE GENOMIC DNA]</scope>
</reference>
<dbReference type="GO" id="GO:0005829">
    <property type="term" value="C:cytosol"/>
    <property type="evidence" value="ECO:0007669"/>
    <property type="project" value="TreeGrafter"/>
</dbReference>
<evidence type="ECO:0000256" key="5">
    <source>
        <dbReference type="HAMAP-Rule" id="MF_00651"/>
    </source>
</evidence>
<dbReference type="SMART" id="SM00732">
    <property type="entry name" value="YqgFc"/>
    <property type="match status" value="1"/>
</dbReference>
<dbReference type="InterPro" id="IPR005227">
    <property type="entry name" value="YqgF"/>
</dbReference>
<keyword evidence="1 5" id="KW-0963">Cytoplasm</keyword>
<dbReference type="NCBIfam" id="TIGR00250">
    <property type="entry name" value="RNAse_H_YqgF"/>
    <property type="match status" value="1"/>
</dbReference>
<evidence type="ECO:0000313" key="7">
    <source>
        <dbReference type="EMBL" id="OGZ44167.1"/>
    </source>
</evidence>
<comment type="subcellular location">
    <subcellularLocation>
        <location evidence="5">Cytoplasm</location>
    </subcellularLocation>
</comment>
<protein>
    <recommendedName>
        <fullName evidence="5">Putative pre-16S rRNA nuclease</fullName>
        <ecNumber evidence="5">3.1.-.-</ecNumber>
    </recommendedName>
</protein>
<accession>A0A1G2G228</accession>
<dbReference type="AlphaFoldDB" id="A0A1G2G228"/>
<evidence type="ECO:0000256" key="2">
    <source>
        <dbReference type="ARBA" id="ARBA00022517"/>
    </source>
</evidence>
<name>A0A1G2G228_9BACT</name>
<feature type="domain" description="YqgF/RNase H-like" evidence="6">
    <location>
        <begin position="1"/>
        <end position="99"/>
    </location>
</feature>
<organism evidence="7 8">
    <name type="scientific">Candidatus Ryanbacteria bacterium RIFCSPHIGHO2_01_FULL_45_22</name>
    <dbReference type="NCBI Taxonomy" id="1802114"/>
    <lineage>
        <taxon>Bacteria</taxon>
        <taxon>Candidatus Ryaniibacteriota</taxon>
    </lineage>
</organism>
<dbReference type="HAMAP" id="MF_00651">
    <property type="entry name" value="Nuclease_YqgF"/>
    <property type="match status" value="1"/>
</dbReference>
<dbReference type="Gene3D" id="3.30.420.140">
    <property type="entry name" value="YqgF/RNase H-like domain"/>
    <property type="match status" value="1"/>
</dbReference>
<gene>
    <name evidence="7" type="ORF">A2719_02290</name>
</gene>
<dbReference type="GO" id="GO:0016788">
    <property type="term" value="F:hydrolase activity, acting on ester bonds"/>
    <property type="evidence" value="ECO:0007669"/>
    <property type="project" value="UniProtKB-UniRule"/>
</dbReference>
<evidence type="ECO:0000256" key="4">
    <source>
        <dbReference type="ARBA" id="ARBA00022801"/>
    </source>
</evidence>
<dbReference type="STRING" id="1802114.A2719_02290"/>
<evidence type="ECO:0000256" key="1">
    <source>
        <dbReference type="ARBA" id="ARBA00022490"/>
    </source>
</evidence>
<dbReference type="EMBL" id="MHNK01000007">
    <property type="protein sequence ID" value="OGZ44167.1"/>
    <property type="molecule type" value="Genomic_DNA"/>
</dbReference>
<dbReference type="PANTHER" id="PTHR33317">
    <property type="entry name" value="POLYNUCLEOTIDYL TRANSFERASE, RIBONUCLEASE H-LIKE SUPERFAMILY PROTEIN"/>
    <property type="match status" value="1"/>
</dbReference>
<dbReference type="GO" id="GO:0004518">
    <property type="term" value="F:nuclease activity"/>
    <property type="evidence" value="ECO:0007669"/>
    <property type="project" value="UniProtKB-KW"/>
</dbReference>
<dbReference type="GO" id="GO:0000967">
    <property type="term" value="P:rRNA 5'-end processing"/>
    <property type="evidence" value="ECO:0007669"/>
    <property type="project" value="UniProtKB-UniRule"/>
</dbReference>
<comment type="function">
    <text evidence="5">Could be a nuclease involved in processing of the 5'-end of pre-16S rRNA.</text>
</comment>
<dbReference type="Proteomes" id="UP000177480">
    <property type="component" value="Unassembled WGS sequence"/>
</dbReference>
<dbReference type="SUPFAM" id="SSF53098">
    <property type="entry name" value="Ribonuclease H-like"/>
    <property type="match status" value="1"/>
</dbReference>
<dbReference type="EC" id="3.1.-.-" evidence="5"/>